<dbReference type="Proteomes" id="UP000316962">
    <property type="component" value="Segment"/>
</dbReference>
<evidence type="ECO:0000313" key="2">
    <source>
        <dbReference type="Proteomes" id="UP000316962"/>
    </source>
</evidence>
<accession>A0A514CTV6</accession>
<sequence length="70" mass="7666">MSDLSHHLRANAAHDATIGIRREARVAIMAAMETGNHERARTILTELSAVRGDIAKELELDVIQAYGITL</sequence>
<dbReference type="EMBL" id="MK962628">
    <property type="protein sequence ID" value="QDH83906.1"/>
    <property type="molecule type" value="Genomic_DNA"/>
</dbReference>
<evidence type="ECO:0000313" key="1">
    <source>
        <dbReference type="EMBL" id="QDH83906.1"/>
    </source>
</evidence>
<keyword evidence="2" id="KW-1185">Reference proteome</keyword>
<protein>
    <submittedName>
        <fullName evidence="1">Uncharacterized protein</fullName>
    </submittedName>
</protein>
<name>A0A514CTV6_9CAUD</name>
<reference evidence="1 2" key="1">
    <citation type="submission" date="2019-05" db="EMBL/GenBank/DDBJ databases">
        <title>Complete genome sequence of sixteen phages from Abidjan, cote d'Ivoire, isolated on a single strain of Achromobacter xylosoxidans.</title>
        <authorList>
            <person name="Essoh C."/>
            <person name="Vernadet J.-P."/>
            <person name="Vergnaud G."/>
            <person name="Pourcel C."/>
        </authorList>
    </citation>
    <scope>NUCLEOTIDE SEQUENCE [LARGE SCALE GENOMIC DNA]</scope>
</reference>
<gene>
    <name evidence="1" type="ORF">Axy09_029</name>
</gene>
<organism evidence="1 2">
    <name type="scientific">Achromobacter phage vB_AxyP_19-32_Axy09</name>
    <dbReference type="NCBI Taxonomy" id="2591040"/>
    <lineage>
        <taxon>Viruses</taxon>
        <taxon>Duplodnaviria</taxon>
        <taxon>Heunggongvirae</taxon>
        <taxon>Uroviricota</taxon>
        <taxon>Caudoviricetes</taxon>
        <taxon>Autographivirales</taxon>
        <taxon>Autoscriptoviridae</taxon>
        <taxon>Axyvirus</taxon>
        <taxon>Axyvirus 1932Axy09</taxon>
    </lineage>
</organism>
<proteinExistence type="predicted"/>